<dbReference type="PROSITE" id="PS50901">
    <property type="entry name" value="FTSK"/>
    <property type="match status" value="1"/>
</dbReference>
<dbReference type="PANTHER" id="PTHR22683:SF41">
    <property type="entry name" value="DNA TRANSLOCASE FTSK"/>
    <property type="match status" value="1"/>
</dbReference>
<reference evidence="8" key="2">
    <citation type="submission" date="2015-06" db="EMBL/GenBank/DDBJ databases">
        <title>Genome Sequence of Bacillus endophyticus and Analysis of its Companion Mechanism in the Ketogulonigenium vulgare-Bacillus strain Consortium.</title>
        <authorList>
            <person name="Jia N."/>
            <person name="Du J."/>
            <person name="Ding M.-Z."/>
            <person name="Gao F."/>
            <person name="Yuan Y.-J."/>
        </authorList>
    </citation>
    <scope>NUCLEOTIDE SEQUENCE [LARGE SCALE GENOMIC DNA]</scope>
    <source>
        <strain evidence="8">Hbe603</strain>
    </source>
</reference>
<evidence type="ECO:0000256" key="3">
    <source>
        <dbReference type="ARBA" id="ARBA00022840"/>
    </source>
</evidence>
<dbReference type="Pfam" id="PF01580">
    <property type="entry name" value="FtsK_SpoIIIE"/>
    <property type="match status" value="1"/>
</dbReference>
<keyword evidence="2 4" id="KW-0547">Nucleotide-binding</keyword>
<dbReference type="InterPro" id="IPR002543">
    <property type="entry name" value="FtsK_dom"/>
</dbReference>
<accession>A0A0H4KKA9</accession>
<evidence type="ECO:0000256" key="4">
    <source>
        <dbReference type="PROSITE-ProRule" id="PRU00289"/>
    </source>
</evidence>
<organism evidence="7 8">
    <name type="scientific">Priestia filamentosa</name>
    <dbReference type="NCBI Taxonomy" id="1402861"/>
    <lineage>
        <taxon>Bacteria</taxon>
        <taxon>Bacillati</taxon>
        <taxon>Bacillota</taxon>
        <taxon>Bacilli</taxon>
        <taxon>Bacillales</taxon>
        <taxon>Bacillaceae</taxon>
        <taxon>Priestia</taxon>
    </lineage>
</organism>
<name>A0A0H4KKA9_9BACI</name>
<feature type="compositionally biased region" description="Basic and acidic residues" evidence="5">
    <location>
        <begin position="416"/>
        <end position="442"/>
    </location>
</feature>
<dbReference type="InterPro" id="IPR050206">
    <property type="entry name" value="FtsK/SpoIIIE/SftA"/>
</dbReference>
<dbReference type="EMBL" id="CP011974">
    <property type="protein sequence ID" value="AKO92724.1"/>
    <property type="molecule type" value="Genomic_DNA"/>
</dbReference>
<dbReference type="RefSeq" id="WP_046217284.1">
    <property type="nucleotide sequence ID" value="NZ_CP011974.1"/>
</dbReference>
<proteinExistence type="predicted"/>
<feature type="binding site" evidence="4">
    <location>
        <begin position="196"/>
        <end position="203"/>
    </location>
    <ligand>
        <name>ATP</name>
        <dbReference type="ChEBI" id="CHEBI:30616"/>
    </ligand>
</feature>
<dbReference type="PANTHER" id="PTHR22683">
    <property type="entry name" value="SPORULATION PROTEIN RELATED"/>
    <property type="match status" value="1"/>
</dbReference>
<dbReference type="Gene3D" id="3.40.50.300">
    <property type="entry name" value="P-loop containing nucleotide triphosphate hydrolases"/>
    <property type="match status" value="1"/>
</dbReference>
<evidence type="ECO:0000259" key="6">
    <source>
        <dbReference type="PROSITE" id="PS50901"/>
    </source>
</evidence>
<dbReference type="OrthoDB" id="2511091at2"/>
<dbReference type="InterPro" id="IPR027417">
    <property type="entry name" value="P-loop_NTPase"/>
</dbReference>
<dbReference type="GO" id="GO:0003677">
    <property type="term" value="F:DNA binding"/>
    <property type="evidence" value="ECO:0007669"/>
    <property type="project" value="InterPro"/>
</dbReference>
<feature type="region of interest" description="Disordered" evidence="5">
    <location>
        <begin position="415"/>
        <end position="442"/>
    </location>
</feature>
<dbReference type="GO" id="GO:0005524">
    <property type="term" value="F:ATP binding"/>
    <property type="evidence" value="ECO:0007669"/>
    <property type="project" value="UniProtKB-UniRule"/>
</dbReference>
<sequence length="442" mass="51103">MIAEIAFGSLIGGLYLKASMKQKGGGGANDHEKIIRIAEACDLTKQGQSLRLHRKTEEERFTEYVYQIPPGLSFKKFEKHIHEFQDGLNIKKREYEFNRKGLKELWRYLKEGRFNRATFRRDIHNILFIKNDIKKSIKMSYDGMLHFKVFDKDMETMIKLEDSFFDGCYDWRVPLGDNGEEMLNWKIGREHMAVAGGTRQGKSQFIKLIITSLLNLYPDQTEFSLLDLKDGLTLQRYEILKQTKHYAEDLHSATTLLDSIYNEMKQKMEQVKQGGYETADEAGLGKKHFIIIDEAAELSPIIKKDEREKRNKCQQRLSEIARLGAGLNYILIFCTQYPTVDVMSKDIKSNLNQVVCFKLRSGNQSQVVLDEWGAEKLECPGRALVMDGVARHKVQVPLVGEDLIKRTIQPHINIKPRKDEKHAKDDSKETTNREHTLVIEEV</sequence>
<evidence type="ECO:0000313" key="8">
    <source>
        <dbReference type="Proteomes" id="UP000036202"/>
    </source>
</evidence>
<gene>
    <name evidence="7" type="ORF">BEH_11855</name>
</gene>
<dbReference type="GO" id="GO:0016020">
    <property type="term" value="C:membrane"/>
    <property type="evidence" value="ECO:0007669"/>
    <property type="project" value="UniProtKB-SubCell"/>
</dbReference>
<dbReference type="SUPFAM" id="SSF52540">
    <property type="entry name" value="P-loop containing nucleoside triphosphate hydrolases"/>
    <property type="match status" value="1"/>
</dbReference>
<comment type="subcellular location">
    <subcellularLocation>
        <location evidence="1">Membrane</location>
        <topology evidence="1">Multi-pass membrane protein</topology>
    </subcellularLocation>
</comment>
<evidence type="ECO:0000313" key="7">
    <source>
        <dbReference type="EMBL" id="AKO92724.1"/>
    </source>
</evidence>
<evidence type="ECO:0000256" key="5">
    <source>
        <dbReference type="SAM" id="MobiDB-lite"/>
    </source>
</evidence>
<protein>
    <recommendedName>
        <fullName evidence="6">FtsK domain-containing protein</fullName>
    </recommendedName>
</protein>
<dbReference type="Proteomes" id="UP000036202">
    <property type="component" value="Chromosome"/>
</dbReference>
<evidence type="ECO:0000256" key="2">
    <source>
        <dbReference type="ARBA" id="ARBA00022741"/>
    </source>
</evidence>
<reference evidence="7 8" key="1">
    <citation type="journal article" date="2015" name="PLoS ONE">
        <title>Genome Sequence of Bacillus endophyticus and Analysis of Its Companion Mechanism in the Ketogulonigenium vulgare-Bacillus Strain Consortium.</title>
        <authorList>
            <person name="Jia N."/>
            <person name="Du J."/>
            <person name="Ding M.Z."/>
            <person name="Gao F."/>
            <person name="Yuan Y.J."/>
        </authorList>
    </citation>
    <scope>NUCLEOTIDE SEQUENCE [LARGE SCALE GENOMIC DNA]</scope>
    <source>
        <strain evidence="7 8">Hbe603</strain>
    </source>
</reference>
<dbReference type="PATRIC" id="fig|135735.6.peg.2483"/>
<keyword evidence="3 4" id="KW-0067">ATP-binding</keyword>
<dbReference type="KEGG" id="beo:BEH_11855"/>
<feature type="domain" description="FtsK" evidence="6">
    <location>
        <begin position="180"/>
        <end position="366"/>
    </location>
</feature>
<evidence type="ECO:0000256" key="1">
    <source>
        <dbReference type="ARBA" id="ARBA00004141"/>
    </source>
</evidence>
<dbReference type="AlphaFoldDB" id="A0A0H4KKA9"/>
<keyword evidence="8" id="KW-1185">Reference proteome</keyword>